<feature type="transmembrane region" description="Helical" evidence="1">
    <location>
        <begin position="41"/>
        <end position="63"/>
    </location>
</feature>
<dbReference type="Proteomes" id="UP000694287">
    <property type="component" value="Unassembled WGS sequence"/>
</dbReference>
<gene>
    <name evidence="2" type="ORF">I4I81_02720</name>
</gene>
<feature type="transmembrane region" description="Helical" evidence="1">
    <location>
        <begin position="100"/>
        <end position="119"/>
    </location>
</feature>
<feature type="transmembrane region" description="Helical" evidence="1">
    <location>
        <begin position="69"/>
        <end position="88"/>
    </location>
</feature>
<dbReference type="EMBL" id="JADQDK010000001">
    <property type="protein sequence ID" value="MBW0133171.1"/>
    <property type="molecule type" value="Genomic_DNA"/>
</dbReference>
<keyword evidence="3" id="KW-1185">Reference proteome</keyword>
<feature type="transmembrane region" description="Helical" evidence="1">
    <location>
        <begin position="12"/>
        <end position="29"/>
    </location>
</feature>
<evidence type="ECO:0000313" key="3">
    <source>
        <dbReference type="Proteomes" id="UP000694287"/>
    </source>
</evidence>
<dbReference type="Pfam" id="PF00756">
    <property type="entry name" value="Esterase"/>
    <property type="match status" value="1"/>
</dbReference>
<dbReference type="PANTHER" id="PTHR48098">
    <property type="entry name" value="ENTEROCHELIN ESTERASE-RELATED"/>
    <property type="match status" value="1"/>
</dbReference>
<organism evidence="2 3">
    <name type="scientific">Pseudonocardia abyssalis</name>
    <dbReference type="NCBI Taxonomy" id="2792008"/>
    <lineage>
        <taxon>Bacteria</taxon>
        <taxon>Bacillati</taxon>
        <taxon>Actinomycetota</taxon>
        <taxon>Actinomycetes</taxon>
        <taxon>Pseudonocardiales</taxon>
        <taxon>Pseudonocardiaceae</taxon>
        <taxon>Pseudonocardia</taxon>
    </lineage>
</organism>
<keyword evidence="1" id="KW-1133">Transmembrane helix</keyword>
<dbReference type="InterPro" id="IPR000801">
    <property type="entry name" value="Esterase-like"/>
</dbReference>
<comment type="caution">
    <text evidence="2">The sequence shown here is derived from an EMBL/GenBank/DDBJ whole genome shotgun (WGS) entry which is preliminary data.</text>
</comment>
<name>A0ABS6ULR6_9PSEU</name>
<protein>
    <submittedName>
        <fullName evidence="2">Esterase</fullName>
    </submittedName>
</protein>
<keyword evidence="1" id="KW-0472">Membrane</keyword>
<proteinExistence type="predicted"/>
<sequence>MDWSLVDGALPVALSLAGAAALLALLLLGGDRGWFTRVLPLVVAGTAGLVAIGWVAVSVLQPFPDPLPIVVWWSLGAVLLAVGLAAAAARRPGWTRRTGAAVAAVLVLAAAGNAVNTHFGQFPTVGAALGLPPANQVDFAQVSTGAADVVARQPGRPLSQVWQPPPGMPSAGTVSEVAIPAPVSGFAARPAWVYLPPAHLTVPRAQLPVLVLLSGQPGSPRDWLDGGGLSAMMDRFAASHGGLAPVVVMPDWLGAPFTNTLCLDSRLGAVQTYLTVDVPAWVRATLQVDPDPASWAVGGLSAGGTCALQLAVNAPQTFPTFVDVSGQSEPTLGDRARTVAAAFGGDAAAFASVNPLELLAARSYPGSAGTVVVGSGDSLFRPQAQQVADAARRAGMQIEYRELPGGHDWRVWAPGLETSLPWLATRTGLTP</sequence>
<keyword evidence="1" id="KW-0812">Transmembrane</keyword>
<dbReference type="PANTHER" id="PTHR48098:SF1">
    <property type="entry name" value="DIACYLGLYCEROL ACYLTRANSFERASE_MYCOLYLTRANSFERASE AG85A"/>
    <property type="match status" value="1"/>
</dbReference>
<dbReference type="RefSeq" id="WP_218602046.1">
    <property type="nucleotide sequence ID" value="NZ_JADQDJ010000045.1"/>
</dbReference>
<evidence type="ECO:0000313" key="2">
    <source>
        <dbReference type="EMBL" id="MBW0133171.1"/>
    </source>
</evidence>
<reference evidence="2 3" key="1">
    <citation type="submission" date="2020-11" db="EMBL/GenBank/DDBJ databases">
        <title>Pseudonocardia abyssalis sp. nov. and Pseudonocardia oceani sp. nov., description and phylogenomic analysis of two novel actinomycetes isolated from the deep Southern Ocean.</title>
        <authorList>
            <person name="Parra J."/>
        </authorList>
    </citation>
    <scope>NUCLEOTIDE SEQUENCE [LARGE SCALE GENOMIC DNA]</scope>
    <source>
        <strain evidence="2 3">KRD-168</strain>
    </source>
</reference>
<accession>A0ABS6ULR6</accession>
<dbReference type="InterPro" id="IPR050583">
    <property type="entry name" value="Mycobacterial_A85_antigen"/>
</dbReference>
<evidence type="ECO:0000256" key="1">
    <source>
        <dbReference type="SAM" id="Phobius"/>
    </source>
</evidence>